<feature type="region of interest" description="Disordered" evidence="6">
    <location>
        <begin position="370"/>
        <end position="401"/>
    </location>
</feature>
<feature type="transmembrane region" description="Helical" evidence="7">
    <location>
        <begin position="64"/>
        <end position="91"/>
    </location>
</feature>
<evidence type="ECO:0000256" key="6">
    <source>
        <dbReference type="SAM" id="MobiDB-lite"/>
    </source>
</evidence>
<comment type="similarity">
    <text evidence="5">Belongs to the SAT4 family.</text>
</comment>
<dbReference type="InterPro" id="IPR052337">
    <property type="entry name" value="SAT4-like"/>
</dbReference>
<evidence type="ECO:0000313" key="9">
    <source>
        <dbReference type="EMBL" id="KAK3675345.1"/>
    </source>
</evidence>
<accession>A0AAE0WP03</accession>
<feature type="transmembrane region" description="Helical" evidence="7">
    <location>
        <begin position="228"/>
        <end position="252"/>
    </location>
</feature>
<protein>
    <recommendedName>
        <fullName evidence="8">Rhodopsin domain-containing protein</fullName>
    </recommendedName>
</protein>
<dbReference type="InterPro" id="IPR049326">
    <property type="entry name" value="Rhodopsin_dom_fungi"/>
</dbReference>
<dbReference type="Pfam" id="PF20684">
    <property type="entry name" value="Fung_rhodopsin"/>
    <property type="match status" value="1"/>
</dbReference>
<keyword evidence="10" id="KW-1185">Reference proteome</keyword>
<evidence type="ECO:0000313" key="10">
    <source>
        <dbReference type="Proteomes" id="UP001274830"/>
    </source>
</evidence>
<evidence type="ECO:0000256" key="2">
    <source>
        <dbReference type="ARBA" id="ARBA00022692"/>
    </source>
</evidence>
<keyword evidence="2 7" id="KW-0812">Transmembrane</keyword>
<dbReference type="AlphaFoldDB" id="A0AAE0WP03"/>
<evidence type="ECO:0000256" key="3">
    <source>
        <dbReference type="ARBA" id="ARBA00022989"/>
    </source>
</evidence>
<dbReference type="PANTHER" id="PTHR33048:SF129">
    <property type="entry name" value="INTEGRAL MEMBRANE PROTEIN-RELATED"/>
    <property type="match status" value="1"/>
</dbReference>
<comment type="caution">
    <text evidence="9">The sequence shown here is derived from an EMBL/GenBank/DDBJ whole genome shotgun (WGS) entry which is preliminary data.</text>
</comment>
<dbReference type="GO" id="GO:0016020">
    <property type="term" value="C:membrane"/>
    <property type="evidence" value="ECO:0007669"/>
    <property type="project" value="UniProtKB-SubCell"/>
</dbReference>
<name>A0AAE0WP03_9PEZI</name>
<keyword evidence="4 7" id="KW-0472">Membrane</keyword>
<evidence type="ECO:0000256" key="4">
    <source>
        <dbReference type="ARBA" id="ARBA00023136"/>
    </source>
</evidence>
<keyword evidence="3 7" id="KW-1133">Transmembrane helix</keyword>
<proteinExistence type="inferred from homology"/>
<evidence type="ECO:0000259" key="8">
    <source>
        <dbReference type="Pfam" id="PF20684"/>
    </source>
</evidence>
<feature type="domain" description="Rhodopsin" evidence="8">
    <location>
        <begin position="8"/>
        <end position="253"/>
    </location>
</feature>
<comment type="subcellular location">
    <subcellularLocation>
        <location evidence="1">Membrane</location>
        <topology evidence="1">Multi-pass membrane protein</topology>
    </subcellularLocation>
</comment>
<dbReference type="EMBL" id="JAUTXT010000015">
    <property type="protein sequence ID" value="KAK3675345.1"/>
    <property type="molecule type" value="Genomic_DNA"/>
</dbReference>
<feature type="transmembrane region" description="Helical" evidence="7">
    <location>
        <begin position="103"/>
        <end position="127"/>
    </location>
</feature>
<reference evidence="9" key="1">
    <citation type="submission" date="2023-07" db="EMBL/GenBank/DDBJ databases">
        <title>Black Yeasts Isolated from many extreme environments.</title>
        <authorList>
            <person name="Coleine C."/>
            <person name="Stajich J.E."/>
            <person name="Selbmann L."/>
        </authorList>
    </citation>
    <scope>NUCLEOTIDE SEQUENCE</scope>
    <source>
        <strain evidence="9">CCFEE 5485</strain>
    </source>
</reference>
<feature type="transmembrane region" description="Helical" evidence="7">
    <location>
        <begin position="190"/>
        <end position="213"/>
    </location>
</feature>
<evidence type="ECO:0000256" key="7">
    <source>
        <dbReference type="SAM" id="Phobius"/>
    </source>
</evidence>
<sequence length="401" mass="44835">MTLMVLTRLWLRSRKQAGALGLDDIFLVPAFLAATMFTTLVVVANEHYGIDRHVWDVPPQWFSPGILIAWLSEIAFLVSSCSTKISVLLFYRRLTKGTISTRWKAATIGAIIFTVGYCLSLILALILTCQPTNSYWLSYSPTYEKPYHCVDTRSVNPLSGALSVFSDFYSVLLPMLMLRHFDIPHRQKTALYAVFSLGFLVVAAGCVRTYYIYKLGTDYDITWVGYHLFVYSVLELQLALICASAPALRVFFREYLSDPFTRAVNATRSASSGRGTNRGSAQVELGAVSFSSPGLRSSVGSSEFGAEKKLVQHRSEPLLETVGETDLETISLTDTTPRNGSESLPVRTPEDFEAYALKNLQRNRPPYHLKTKSRASEESTYYMEPALQKPFTDLYSPPSRG</sequence>
<gene>
    <name evidence="9" type="ORF">LTR78_004855</name>
</gene>
<dbReference type="Proteomes" id="UP001274830">
    <property type="component" value="Unassembled WGS sequence"/>
</dbReference>
<feature type="transmembrane region" description="Helical" evidence="7">
    <location>
        <begin position="160"/>
        <end position="178"/>
    </location>
</feature>
<organism evidence="9 10">
    <name type="scientific">Recurvomyces mirabilis</name>
    <dbReference type="NCBI Taxonomy" id="574656"/>
    <lineage>
        <taxon>Eukaryota</taxon>
        <taxon>Fungi</taxon>
        <taxon>Dikarya</taxon>
        <taxon>Ascomycota</taxon>
        <taxon>Pezizomycotina</taxon>
        <taxon>Dothideomycetes</taxon>
        <taxon>Dothideomycetidae</taxon>
        <taxon>Mycosphaerellales</taxon>
        <taxon>Teratosphaeriaceae</taxon>
        <taxon>Recurvomyces</taxon>
    </lineage>
</organism>
<feature type="transmembrane region" description="Helical" evidence="7">
    <location>
        <begin position="21"/>
        <end position="44"/>
    </location>
</feature>
<evidence type="ECO:0000256" key="5">
    <source>
        <dbReference type="ARBA" id="ARBA00038359"/>
    </source>
</evidence>
<dbReference type="PANTHER" id="PTHR33048">
    <property type="entry name" value="PTH11-LIKE INTEGRAL MEMBRANE PROTEIN (AFU_ORTHOLOGUE AFUA_5G11245)"/>
    <property type="match status" value="1"/>
</dbReference>
<evidence type="ECO:0000256" key="1">
    <source>
        <dbReference type="ARBA" id="ARBA00004141"/>
    </source>
</evidence>